<reference evidence="1" key="1">
    <citation type="submission" date="2024-05" db="EMBL/GenBank/DDBJ databases">
        <title>Herbiconiux sp. A18JL235.</title>
        <authorList>
            <person name="Zhang G."/>
        </authorList>
    </citation>
    <scope>NUCLEOTIDE SEQUENCE</scope>
    <source>
        <strain evidence="1">A18JL235</strain>
    </source>
</reference>
<gene>
    <name evidence="1" type="ORF">ABFY20_10565</name>
</gene>
<accession>A0AB39BBP4</accession>
<protein>
    <submittedName>
        <fullName evidence="1">Uncharacterized protein</fullName>
    </submittedName>
</protein>
<sequence length="620" mass="66634">MTLDFDAFPLAFGHLNWQLLTARSISASGAVTGFTYGSGTSAGQRPDQHGVSWPTPSYYDAVLGAGGFARVAAWPMKAMMLYAQEKPAGWATAGWNPYQDLAEGATCVDDSARTAIALATDYLLNGRASSLAAAKALLTFTCHLTTVEGKVYNFAWLDAPATYGWDVMQSQNKHYGYRSEFYRRTQYPPLDAGGGHSQWMQFTSDPSHIITDATGAYVRADPFLPHPPYSVAMDDLQATNGADVAAVYSGPLYSSATGASTSSLAGVKKDWTTSSLNLGADDARQLWALALGLQMMQKVKATSPGGALSADDLAFGAFLENHLDRVLTNVLQYDMGTLDNRLAANFLIGLSEYYRIRYVGAGHGTWVPVATTVDGYSAAPSQSSVYAKMDQALNRVTAAQYRTTDWRDGIFIDDPVGGEWQAWGQVQMLALAKSYRLRRDAGQAASALTGLLDTICYSADRFYGMQAYHYADTVNGYSRTRERITGISGWAARFHTNDTQSVYQDSSIVVGLVELAEAYGQSGRTDAAAKKTAYLQSAKIVGTWFIGNNSALVPMYAGKPGPGAFEGSGAFFDEIKADSAGSHRKSDAGGESTAEGLWALVVIKDAITRYGLGSTFTFTV</sequence>
<proteinExistence type="predicted"/>
<dbReference type="EMBL" id="CP162511">
    <property type="protein sequence ID" value="XDI03795.1"/>
    <property type="molecule type" value="Genomic_DNA"/>
</dbReference>
<dbReference type="RefSeq" id="WP_368496213.1">
    <property type="nucleotide sequence ID" value="NZ_CP162511.1"/>
</dbReference>
<organism evidence="1">
    <name type="scientific">Herbiconiux sp. A18JL235</name>
    <dbReference type="NCBI Taxonomy" id="3152363"/>
    <lineage>
        <taxon>Bacteria</taxon>
        <taxon>Bacillati</taxon>
        <taxon>Actinomycetota</taxon>
        <taxon>Actinomycetes</taxon>
        <taxon>Micrococcales</taxon>
        <taxon>Microbacteriaceae</taxon>
        <taxon>Herbiconiux</taxon>
    </lineage>
</organism>
<dbReference type="AlphaFoldDB" id="A0AB39BBP4"/>
<evidence type="ECO:0000313" key="1">
    <source>
        <dbReference type="EMBL" id="XDI03795.1"/>
    </source>
</evidence>
<name>A0AB39BBP4_9MICO</name>